<accession>B4JAK0</accession>
<dbReference type="STRING" id="7222.B4JAK0"/>
<dbReference type="Gene3D" id="3.40.50.300">
    <property type="entry name" value="P-loop containing nucleotide triphosphate hydrolases"/>
    <property type="match status" value="2"/>
</dbReference>
<dbReference type="HOGENOM" id="CLU_001832_1_4_1"/>
<gene>
    <name evidence="10" type="primary">Dgri\GH10845</name>
    <name evidence="10" type="ORF">Dgri_GH10845</name>
</gene>
<protein>
    <recommendedName>
        <fullName evidence="1">RNA helicase</fullName>
        <ecNumber evidence="1">3.6.4.13</ecNumber>
    </recommendedName>
</protein>
<evidence type="ECO:0000256" key="4">
    <source>
        <dbReference type="ARBA" id="ARBA00022806"/>
    </source>
</evidence>
<dbReference type="Pfam" id="PF21010">
    <property type="entry name" value="HA2_C"/>
    <property type="match status" value="1"/>
</dbReference>
<feature type="compositionally biased region" description="Low complexity" evidence="7">
    <location>
        <begin position="1"/>
        <end position="11"/>
    </location>
</feature>
<dbReference type="GO" id="GO:0005524">
    <property type="term" value="F:ATP binding"/>
    <property type="evidence" value="ECO:0007669"/>
    <property type="project" value="UniProtKB-KW"/>
</dbReference>
<feature type="domain" description="Helicase ATP-binding" evidence="8">
    <location>
        <begin position="156"/>
        <end position="324"/>
    </location>
</feature>
<evidence type="ECO:0000313" key="10">
    <source>
        <dbReference type="EMBL" id="EDW02786.1"/>
    </source>
</evidence>
<keyword evidence="2" id="KW-0547">Nucleotide-binding</keyword>
<keyword evidence="11" id="KW-1185">Reference proteome</keyword>
<evidence type="ECO:0000256" key="2">
    <source>
        <dbReference type="ARBA" id="ARBA00022741"/>
    </source>
</evidence>
<dbReference type="InterPro" id="IPR048333">
    <property type="entry name" value="HA2_WH"/>
</dbReference>
<dbReference type="InterPro" id="IPR002464">
    <property type="entry name" value="DNA/RNA_helicase_DEAH_CS"/>
</dbReference>
<feature type="region of interest" description="Disordered" evidence="7">
    <location>
        <begin position="1"/>
        <end position="23"/>
    </location>
</feature>
<dbReference type="InterPro" id="IPR001650">
    <property type="entry name" value="Helicase_C-like"/>
</dbReference>
<dbReference type="eggNOG" id="KOG0920">
    <property type="taxonomic scope" value="Eukaryota"/>
</dbReference>
<evidence type="ECO:0000313" key="11">
    <source>
        <dbReference type="Proteomes" id="UP000001070"/>
    </source>
</evidence>
<dbReference type="FunFam" id="1.20.120.1080:FF:000002">
    <property type="entry name" value="Putative ATP-dependent RNA helicase DHX36"/>
    <property type="match status" value="1"/>
</dbReference>
<dbReference type="InterPro" id="IPR027417">
    <property type="entry name" value="P-loop_NTPase"/>
</dbReference>
<dbReference type="PANTHER" id="PTHR18934:SF237">
    <property type="entry name" value="ATP-DEPENDENT DNA_RNA HELICASE DHX36"/>
    <property type="match status" value="1"/>
</dbReference>
<dbReference type="Pfam" id="PF07717">
    <property type="entry name" value="OB_NTP_bind"/>
    <property type="match status" value="1"/>
</dbReference>
<dbReference type="GO" id="GO:0003678">
    <property type="term" value="F:DNA helicase activity"/>
    <property type="evidence" value="ECO:0007669"/>
    <property type="project" value="EnsemblMetazoa"/>
</dbReference>
<dbReference type="SUPFAM" id="SSF52540">
    <property type="entry name" value="P-loop containing nucleoside triphosphate hydrolases"/>
    <property type="match status" value="1"/>
</dbReference>
<dbReference type="CDD" id="cd18791">
    <property type="entry name" value="SF2_C_RHA"/>
    <property type="match status" value="1"/>
</dbReference>
<evidence type="ECO:0000256" key="7">
    <source>
        <dbReference type="SAM" id="MobiDB-lite"/>
    </source>
</evidence>
<dbReference type="GO" id="GO:0005634">
    <property type="term" value="C:nucleus"/>
    <property type="evidence" value="ECO:0007669"/>
    <property type="project" value="TreeGrafter"/>
</dbReference>
<dbReference type="EMBL" id="CH916368">
    <property type="protein sequence ID" value="EDW02786.1"/>
    <property type="molecule type" value="Genomic_DNA"/>
</dbReference>
<dbReference type="GO" id="GO:0002151">
    <property type="term" value="F:G-quadruplex RNA binding"/>
    <property type="evidence" value="ECO:0007669"/>
    <property type="project" value="EnsemblMetazoa"/>
</dbReference>
<dbReference type="PANTHER" id="PTHR18934">
    <property type="entry name" value="ATP-DEPENDENT RNA HELICASE"/>
    <property type="match status" value="1"/>
</dbReference>
<dbReference type="Pfam" id="PF00271">
    <property type="entry name" value="Helicase_C"/>
    <property type="match status" value="1"/>
</dbReference>
<dbReference type="GO" id="GO:0016787">
    <property type="term" value="F:hydrolase activity"/>
    <property type="evidence" value="ECO:0007669"/>
    <property type="project" value="UniProtKB-KW"/>
</dbReference>
<evidence type="ECO:0000256" key="5">
    <source>
        <dbReference type="ARBA" id="ARBA00022840"/>
    </source>
</evidence>
<dbReference type="KEGG" id="dgr:6562474"/>
<keyword evidence="5" id="KW-0067">ATP-binding</keyword>
<dbReference type="OMA" id="WLQSDKH"/>
<evidence type="ECO:0000259" key="8">
    <source>
        <dbReference type="PROSITE" id="PS51192"/>
    </source>
</evidence>
<keyword evidence="3" id="KW-0378">Hydrolase</keyword>
<dbReference type="Gene3D" id="1.20.120.1080">
    <property type="match status" value="1"/>
</dbReference>
<dbReference type="EC" id="3.6.4.13" evidence="1"/>
<dbReference type="GO" id="GO:0005737">
    <property type="term" value="C:cytoplasm"/>
    <property type="evidence" value="ECO:0007669"/>
    <property type="project" value="TreeGrafter"/>
</dbReference>
<dbReference type="SMART" id="SM00847">
    <property type="entry name" value="HA2"/>
    <property type="match status" value="1"/>
</dbReference>
<dbReference type="GO" id="GO:0032392">
    <property type="term" value="P:DNA geometric change"/>
    <property type="evidence" value="ECO:0007669"/>
    <property type="project" value="EnsemblMetazoa"/>
</dbReference>
<evidence type="ECO:0000259" key="9">
    <source>
        <dbReference type="PROSITE" id="PS51194"/>
    </source>
</evidence>
<dbReference type="PROSITE" id="PS51192">
    <property type="entry name" value="HELICASE_ATP_BIND_1"/>
    <property type="match status" value="1"/>
</dbReference>
<dbReference type="SMART" id="SM00490">
    <property type="entry name" value="HELICc"/>
    <property type="match status" value="1"/>
</dbReference>
<name>B4JAK0_DROGR</name>
<dbReference type="GO" id="GO:0051880">
    <property type="term" value="F:G-quadruplex DNA binding"/>
    <property type="evidence" value="ECO:0007669"/>
    <property type="project" value="TreeGrafter"/>
</dbReference>
<keyword evidence="4" id="KW-0347">Helicase</keyword>
<dbReference type="SMR" id="B4JAK0"/>
<dbReference type="InterPro" id="IPR011709">
    <property type="entry name" value="DEAD-box_helicase_OB_fold"/>
</dbReference>
<dbReference type="PROSITE" id="PS00690">
    <property type="entry name" value="DEAH_ATP_HELICASE"/>
    <property type="match status" value="1"/>
</dbReference>
<evidence type="ECO:0000256" key="3">
    <source>
        <dbReference type="ARBA" id="ARBA00022801"/>
    </source>
</evidence>
<dbReference type="FunFam" id="3.40.50.300:FF:001627">
    <property type="entry name" value="Nuclear DNA helicase II"/>
    <property type="match status" value="1"/>
</dbReference>
<dbReference type="Pfam" id="PF04408">
    <property type="entry name" value="WHD_HA2"/>
    <property type="match status" value="1"/>
</dbReference>
<dbReference type="OrthoDB" id="5600252at2759"/>
<dbReference type="Pfam" id="PF00270">
    <property type="entry name" value="DEAD"/>
    <property type="match status" value="1"/>
</dbReference>
<feature type="domain" description="Helicase C-terminal" evidence="9">
    <location>
        <begin position="396"/>
        <end position="573"/>
    </location>
</feature>
<dbReference type="AlphaFoldDB" id="B4JAK0"/>
<dbReference type="Proteomes" id="UP000001070">
    <property type="component" value="Unassembled WGS sequence"/>
</dbReference>
<reference evidence="10 11" key="1">
    <citation type="journal article" date="2007" name="Nature">
        <title>Evolution of genes and genomes on the Drosophila phylogeny.</title>
        <authorList>
            <consortium name="Drosophila 12 Genomes Consortium"/>
            <person name="Clark A.G."/>
            <person name="Eisen M.B."/>
            <person name="Smith D.R."/>
            <person name="Bergman C.M."/>
            <person name="Oliver B."/>
            <person name="Markow T.A."/>
            <person name="Kaufman T.C."/>
            <person name="Kellis M."/>
            <person name="Gelbart W."/>
            <person name="Iyer V.N."/>
            <person name="Pollard D.A."/>
            <person name="Sackton T.B."/>
            <person name="Larracuente A.M."/>
            <person name="Singh N.D."/>
            <person name="Abad J.P."/>
            <person name="Abt D.N."/>
            <person name="Adryan B."/>
            <person name="Aguade M."/>
            <person name="Akashi H."/>
            <person name="Anderson W.W."/>
            <person name="Aquadro C.F."/>
            <person name="Ardell D.H."/>
            <person name="Arguello R."/>
            <person name="Artieri C.G."/>
            <person name="Barbash D.A."/>
            <person name="Barker D."/>
            <person name="Barsanti P."/>
            <person name="Batterham P."/>
            <person name="Batzoglou S."/>
            <person name="Begun D."/>
            <person name="Bhutkar A."/>
            <person name="Blanco E."/>
            <person name="Bosak S.A."/>
            <person name="Bradley R.K."/>
            <person name="Brand A.D."/>
            <person name="Brent M.R."/>
            <person name="Brooks A.N."/>
            <person name="Brown R.H."/>
            <person name="Butlin R.K."/>
            <person name="Caggese C."/>
            <person name="Calvi B.R."/>
            <person name="Bernardo de Carvalho A."/>
            <person name="Caspi A."/>
            <person name="Castrezana S."/>
            <person name="Celniker S.E."/>
            <person name="Chang J.L."/>
            <person name="Chapple C."/>
            <person name="Chatterji S."/>
            <person name="Chinwalla A."/>
            <person name="Civetta A."/>
            <person name="Clifton S.W."/>
            <person name="Comeron J.M."/>
            <person name="Costello J.C."/>
            <person name="Coyne J.A."/>
            <person name="Daub J."/>
            <person name="David R.G."/>
            <person name="Delcher A.L."/>
            <person name="Delehaunty K."/>
            <person name="Do C.B."/>
            <person name="Ebling H."/>
            <person name="Edwards K."/>
            <person name="Eickbush T."/>
            <person name="Evans J.D."/>
            <person name="Filipski A."/>
            <person name="Findeiss S."/>
            <person name="Freyhult E."/>
            <person name="Fulton L."/>
            <person name="Fulton R."/>
            <person name="Garcia A.C."/>
            <person name="Gardiner A."/>
            <person name="Garfield D.A."/>
            <person name="Garvin B.E."/>
            <person name="Gibson G."/>
            <person name="Gilbert D."/>
            <person name="Gnerre S."/>
            <person name="Godfrey J."/>
            <person name="Good R."/>
            <person name="Gotea V."/>
            <person name="Gravely B."/>
            <person name="Greenberg A.J."/>
            <person name="Griffiths-Jones S."/>
            <person name="Gross S."/>
            <person name="Guigo R."/>
            <person name="Gustafson E.A."/>
            <person name="Haerty W."/>
            <person name="Hahn M.W."/>
            <person name="Halligan D.L."/>
            <person name="Halpern A.L."/>
            <person name="Halter G.M."/>
            <person name="Han M.V."/>
            <person name="Heger A."/>
            <person name="Hillier L."/>
            <person name="Hinrichs A.S."/>
            <person name="Holmes I."/>
            <person name="Hoskins R.A."/>
            <person name="Hubisz M.J."/>
            <person name="Hultmark D."/>
            <person name="Huntley M.A."/>
            <person name="Jaffe D.B."/>
            <person name="Jagadeeshan S."/>
            <person name="Jeck W.R."/>
            <person name="Johnson J."/>
            <person name="Jones C.D."/>
            <person name="Jordan W.C."/>
            <person name="Karpen G.H."/>
            <person name="Kataoka E."/>
            <person name="Keightley P.D."/>
            <person name="Kheradpour P."/>
            <person name="Kirkness E.F."/>
            <person name="Koerich L.B."/>
            <person name="Kristiansen K."/>
            <person name="Kudrna D."/>
            <person name="Kulathinal R.J."/>
            <person name="Kumar S."/>
            <person name="Kwok R."/>
            <person name="Lander E."/>
            <person name="Langley C.H."/>
            <person name="Lapoint R."/>
            <person name="Lazzaro B.P."/>
            <person name="Lee S.J."/>
            <person name="Levesque L."/>
            <person name="Li R."/>
            <person name="Lin C.F."/>
            <person name="Lin M.F."/>
            <person name="Lindblad-Toh K."/>
            <person name="Llopart A."/>
            <person name="Long M."/>
            <person name="Low L."/>
            <person name="Lozovsky E."/>
            <person name="Lu J."/>
            <person name="Luo M."/>
            <person name="Machado C.A."/>
            <person name="Makalowski W."/>
            <person name="Marzo M."/>
            <person name="Matsuda M."/>
            <person name="Matzkin L."/>
            <person name="McAllister B."/>
            <person name="McBride C.S."/>
            <person name="McKernan B."/>
            <person name="McKernan K."/>
            <person name="Mendez-Lago M."/>
            <person name="Minx P."/>
            <person name="Mollenhauer M.U."/>
            <person name="Montooth K."/>
            <person name="Mount S.M."/>
            <person name="Mu X."/>
            <person name="Myers E."/>
            <person name="Negre B."/>
            <person name="Newfeld S."/>
            <person name="Nielsen R."/>
            <person name="Noor M.A."/>
            <person name="O'Grady P."/>
            <person name="Pachter L."/>
            <person name="Papaceit M."/>
            <person name="Parisi M.J."/>
            <person name="Parisi M."/>
            <person name="Parts L."/>
            <person name="Pedersen J.S."/>
            <person name="Pesole G."/>
            <person name="Phillippy A.M."/>
            <person name="Ponting C.P."/>
            <person name="Pop M."/>
            <person name="Porcelli D."/>
            <person name="Powell J.R."/>
            <person name="Prohaska S."/>
            <person name="Pruitt K."/>
            <person name="Puig M."/>
            <person name="Quesneville H."/>
            <person name="Ram K.R."/>
            <person name="Rand D."/>
            <person name="Rasmussen M.D."/>
            <person name="Reed L.K."/>
            <person name="Reenan R."/>
            <person name="Reily A."/>
            <person name="Remington K.A."/>
            <person name="Rieger T.T."/>
            <person name="Ritchie M.G."/>
            <person name="Robin C."/>
            <person name="Rogers Y.H."/>
            <person name="Rohde C."/>
            <person name="Rozas J."/>
            <person name="Rubenfield M.J."/>
            <person name="Ruiz A."/>
            <person name="Russo S."/>
            <person name="Salzberg S.L."/>
            <person name="Sanchez-Gracia A."/>
            <person name="Saranga D.J."/>
            <person name="Sato H."/>
            <person name="Schaeffer S.W."/>
            <person name="Schatz M.C."/>
            <person name="Schlenke T."/>
            <person name="Schwartz R."/>
            <person name="Segarra C."/>
            <person name="Singh R.S."/>
            <person name="Sirot L."/>
            <person name="Sirota M."/>
            <person name="Sisneros N.B."/>
            <person name="Smith C.D."/>
            <person name="Smith T.F."/>
            <person name="Spieth J."/>
            <person name="Stage D.E."/>
            <person name="Stark A."/>
            <person name="Stephan W."/>
            <person name="Strausberg R.L."/>
            <person name="Strempel S."/>
            <person name="Sturgill D."/>
            <person name="Sutton G."/>
            <person name="Sutton G.G."/>
            <person name="Tao W."/>
            <person name="Teichmann S."/>
            <person name="Tobari Y.N."/>
            <person name="Tomimura Y."/>
            <person name="Tsolas J.M."/>
            <person name="Valente V.L."/>
            <person name="Venter E."/>
            <person name="Venter J.C."/>
            <person name="Vicario S."/>
            <person name="Vieira F.G."/>
            <person name="Vilella A.J."/>
            <person name="Villasante A."/>
            <person name="Walenz B."/>
            <person name="Wang J."/>
            <person name="Wasserman M."/>
            <person name="Watts T."/>
            <person name="Wilson D."/>
            <person name="Wilson R.K."/>
            <person name="Wing R.A."/>
            <person name="Wolfner M.F."/>
            <person name="Wong A."/>
            <person name="Wong G.K."/>
            <person name="Wu C.I."/>
            <person name="Wu G."/>
            <person name="Yamamoto D."/>
            <person name="Yang H.P."/>
            <person name="Yang S.P."/>
            <person name="Yorke J.A."/>
            <person name="Yoshida K."/>
            <person name="Zdobnov E."/>
            <person name="Zhang P."/>
            <person name="Zhang Y."/>
            <person name="Zimin A.V."/>
            <person name="Baldwin J."/>
            <person name="Abdouelleil A."/>
            <person name="Abdulkadir J."/>
            <person name="Abebe A."/>
            <person name="Abera B."/>
            <person name="Abreu J."/>
            <person name="Acer S.C."/>
            <person name="Aftuck L."/>
            <person name="Alexander A."/>
            <person name="An P."/>
            <person name="Anderson E."/>
            <person name="Anderson S."/>
            <person name="Arachi H."/>
            <person name="Azer M."/>
            <person name="Bachantsang P."/>
            <person name="Barry A."/>
            <person name="Bayul T."/>
            <person name="Berlin A."/>
            <person name="Bessette D."/>
            <person name="Bloom T."/>
            <person name="Blye J."/>
            <person name="Boguslavskiy L."/>
            <person name="Bonnet C."/>
            <person name="Boukhgalter B."/>
            <person name="Bourzgui I."/>
            <person name="Brown A."/>
            <person name="Cahill P."/>
            <person name="Channer S."/>
            <person name="Cheshatsang Y."/>
            <person name="Chuda L."/>
            <person name="Citroen M."/>
            <person name="Collymore A."/>
            <person name="Cooke P."/>
            <person name="Costello M."/>
            <person name="D'Aco K."/>
            <person name="Daza R."/>
            <person name="De Haan G."/>
            <person name="DeGray S."/>
            <person name="DeMaso C."/>
            <person name="Dhargay N."/>
            <person name="Dooley K."/>
            <person name="Dooley E."/>
            <person name="Doricent M."/>
            <person name="Dorje P."/>
            <person name="Dorjee K."/>
            <person name="Dupes A."/>
            <person name="Elong R."/>
            <person name="Falk J."/>
            <person name="Farina A."/>
            <person name="Faro S."/>
            <person name="Ferguson D."/>
            <person name="Fisher S."/>
            <person name="Foley C.D."/>
            <person name="Franke A."/>
            <person name="Friedrich D."/>
            <person name="Gadbois L."/>
            <person name="Gearin G."/>
            <person name="Gearin C.R."/>
            <person name="Giannoukos G."/>
            <person name="Goode T."/>
            <person name="Graham J."/>
            <person name="Grandbois E."/>
            <person name="Grewal S."/>
            <person name="Gyaltsen K."/>
            <person name="Hafez N."/>
            <person name="Hagos B."/>
            <person name="Hall J."/>
            <person name="Henson C."/>
            <person name="Hollinger A."/>
            <person name="Honan T."/>
            <person name="Huard M.D."/>
            <person name="Hughes L."/>
            <person name="Hurhula B."/>
            <person name="Husby M.E."/>
            <person name="Kamat A."/>
            <person name="Kanga B."/>
            <person name="Kashin S."/>
            <person name="Khazanovich D."/>
            <person name="Kisner P."/>
            <person name="Lance K."/>
            <person name="Lara M."/>
            <person name="Lee W."/>
            <person name="Lennon N."/>
            <person name="Letendre F."/>
            <person name="LeVine R."/>
            <person name="Lipovsky A."/>
            <person name="Liu X."/>
            <person name="Liu J."/>
            <person name="Liu S."/>
            <person name="Lokyitsang T."/>
            <person name="Lokyitsang Y."/>
            <person name="Lubonja R."/>
            <person name="Lui A."/>
            <person name="MacDonald P."/>
            <person name="Magnisalis V."/>
            <person name="Maru K."/>
            <person name="Matthews C."/>
            <person name="McCusker W."/>
            <person name="McDonough S."/>
            <person name="Mehta T."/>
            <person name="Meldrim J."/>
            <person name="Meneus L."/>
            <person name="Mihai O."/>
            <person name="Mihalev A."/>
            <person name="Mihova T."/>
            <person name="Mittelman R."/>
            <person name="Mlenga V."/>
            <person name="Montmayeur A."/>
            <person name="Mulrain L."/>
            <person name="Navidi A."/>
            <person name="Naylor J."/>
            <person name="Negash T."/>
            <person name="Nguyen T."/>
            <person name="Nguyen N."/>
            <person name="Nicol R."/>
            <person name="Norbu C."/>
            <person name="Norbu N."/>
            <person name="Novod N."/>
            <person name="O'Neill B."/>
            <person name="Osman S."/>
            <person name="Markiewicz E."/>
            <person name="Oyono O.L."/>
            <person name="Patti C."/>
            <person name="Phunkhang P."/>
            <person name="Pierre F."/>
            <person name="Priest M."/>
            <person name="Raghuraman S."/>
            <person name="Rege F."/>
            <person name="Reyes R."/>
            <person name="Rise C."/>
            <person name="Rogov P."/>
            <person name="Ross K."/>
            <person name="Ryan E."/>
            <person name="Settipalli S."/>
            <person name="Shea T."/>
            <person name="Sherpa N."/>
            <person name="Shi L."/>
            <person name="Shih D."/>
            <person name="Sparrow T."/>
            <person name="Spaulding J."/>
            <person name="Stalker J."/>
            <person name="Stange-Thomann N."/>
            <person name="Stavropoulos S."/>
            <person name="Stone C."/>
            <person name="Strader C."/>
            <person name="Tesfaye S."/>
            <person name="Thomson T."/>
            <person name="Thoulutsang Y."/>
            <person name="Thoulutsang D."/>
            <person name="Topham K."/>
            <person name="Topping I."/>
            <person name="Tsamla T."/>
            <person name="Vassiliev H."/>
            <person name="Vo A."/>
            <person name="Wangchuk T."/>
            <person name="Wangdi T."/>
            <person name="Weiand M."/>
            <person name="Wilkinson J."/>
            <person name="Wilson A."/>
            <person name="Yadav S."/>
            <person name="Young G."/>
            <person name="Yu Q."/>
            <person name="Zembek L."/>
            <person name="Zhong D."/>
            <person name="Zimmer A."/>
            <person name="Zwirko Z."/>
            <person name="Jaffe D.B."/>
            <person name="Alvarez P."/>
            <person name="Brockman W."/>
            <person name="Butler J."/>
            <person name="Chin C."/>
            <person name="Gnerre S."/>
            <person name="Grabherr M."/>
            <person name="Kleber M."/>
            <person name="Mauceli E."/>
            <person name="MacCallum I."/>
        </authorList>
    </citation>
    <scope>NUCLEOTIDE SEQUENCE [LARGE SCALE GENOMIC DNA]</scope>
    <source>
        <strain evidence="11">Tucson 15287-2541.00</strain>
    </source>
</reference>
<dbReference type="InterPro" id="IPR014001">
    <property type="entry name" value="Helicase_ATP-bd"/>
</dbReference>
<organism evidence="11">
    <name type="scientific">Drosophila grimshawi</name>
    <name type="common">Hawaiian fruit fly</name>
    <name type="synonym">Idiomyia grimshawi</name>
    <dbReference type="NCBI Taxonomy" id="7222"/>
    <lineage>
        <taxon>Eukaryota</taxon>
        <taxon>Metazoa</taxon>
        <taxon>Ecdysozoa</taxon>
        <taxon>Arthropoda</taxon>
        <taxon>Hexapoda</taxon>
        <taxon>Insecta</taxon>
        <taxon>Pterygota</taxon>
        <taxon>Neoptera</taxon>
        <taxon>Endopterygota</taxon>
        <taxon>Diptera</taxon>
        <taxon>Brachycera</taxon>
        <taxon>Muscomorpha</taxon>
        <taxon>Ephydroidea</taxon>
        <taxon>Drosophilidae</taxon>
        <taxon>Drosophila</taxon>
        <taxon>Hawaiian Drosophila</taxon>
    </lineage>
</organism>
<dbReference type="PhylomeDB" id="B4JAK0"/>
<dbReference type="InterPro" id="IPR007502">
    <property type="entry name" value="Helicase-assoc_dom"/>
</dbReference>
<dbReference type="GO" id="GO:0003724">
    <property type="term" value="F:RNA helicase activity"/>
    <property type="evidence" value="ECO:0007669"/>
    <property type="project" value="UniProtKB-EC"/>
</dbReference>
<evidence type="ECO:0000256" key="6">
    <source>
        <dbReference type="ARBA" id="ARBA00022884"/>
    </source>
</evidence>
<dbReference type="FunFam" id="3.40.50.300:FF:001528">
    <property type="entry name" value="ATP-dependent RNA helicase YTHDC2"/>
    <property type="match status" value="1"/>
</dbReference>
<proteinExistence type="predicted"/>
<keyword evidence="6" id="KW-0694">RNA-binding</keyword>
<dbReference type="InterPro" id="IPR011545">
    <property type="entry name" value="DEAD/DEAH_box_helicase_dom"/>
</dbReference>
<dbReference type="FunCoup" id="B4JAK0">
    <property type="interactions" value="2450"/>
</dbReference>
<evidence type="ECO:0000256" key="1">
    <source>
        <dbReference type="ARBA" id="ARBA00012552"/>
    </source>
</evidence>
<dbReference type="PROSITE" id="PS51194">
    <property type="entry name" value="HELICASE_CTER"/>
    <property type="match status" value="1"/>
</dbReference>
<dbReference type="SMART" id="SM00487">
    <property type="entry name" value="DEXDc"/>
    <property type="match status" value="1"/>
</dbReference>
<sequence>MHRGGKSYSRGGKSHARPPGLKGKEIGLYYRNLARQRKNNATTDEPKIRLGCDVSVPPGILRRVTEYLEQFKAGRESKEQRLDAKFKEQFRHLLSVNFETFIDETKEQNKDLKLRNPGLDEHLQKQQKERMESGDVRARYEERMKLPTMAYAADIIEAVEQNQVVLIVGSTGCGKTTQVPQLLLDDCIEKGIGSSCRIVCTQPRRISAISVAERVSYERVESLGQSVGYQIRLESRKPRERASITYCTTGVLLQQLQSDPLMHSASVLLLDEIHERSVETDVLMALLKLILPHRPALKVILMSATVREQDFCDYFDNCRMFRIEGVMYPVKMLYLEDVLTLTGYQFDSRQNRRRHDQPEHRAMIEPYLRRQRGSYDNKVLDQLRLPESEGCEDIDFVADLVYYICSSQSSGAILVFMPGYDKISKLHNTLTNPRSALGQRWRDQLIVYPLHSLLPSVEQQSVFRRAPQGKRKVIISTIIAETSVTIDDVVYVINTGRTKVTSYDIETNIQALEECWVTLANTQQRKGRAGRVQPGICYNLFSRAREAQMAEVPTPEILRCKLESIVLSLKLLHIDDPYAFFPTMIDAPDQKAVSNAVNLLKRIEALDNVGQLTPLGLHLAKLPIDPQMGKMILISALFRCLDPITSAAAALSFKSPFYTPMGQERRVDEVKRKLSRQMRSDHLMVHNTICAYRESCEAHRYRDFCYSNFISQRTIQQLERMKQQFADLLCNYKFLTSSDCLHDSSNINSEKIPLLRAIIGGGLYPNMAHLCKSRQIKNRVRAIHNMSTDDGRRCNFHPSSVNSGERGFDSNYFVYFQRQKSTALYLLDATMVFPMALIIFGDGVESGAVDKTPYISVAQTYYFKCDPETASVVIDLRKNLALLLLEKALNPAQITESSDDNKLIQAIEVLLSIDERMGDDDDDEVMDSDEIDDI</sequence>
<dbReference type="InParanoid" id="B4JAK0"/>